<keyword evidence="1" id="KW-0812">Transmembrane</keyword>
<sequence>MMRQPLKFYAIKAALAVICACIVTLISHSSYFIEELYVKRVYPAVSLVLRSVTGWVSFSVGDCLYVLTAIWVLKQIVQTVIFFIKTGITWQKLAFVVFSVVRSLAKLYIFFMVLWGFNYSREGIAAELKLSDKEYSKEELSSLTAELLQKVNTTRLALGNGPVQYPSADTMYKEAVKAYGAVAEQYPFLAYQHASIKSSLFSTVITCLGYTGYYNPFSGEAQVSAKVPPYYTPFITCHEMAHQLGYGDESEANFIGYLSARASGNPVFLYSTYYDLFNYANSELFMRDSMLARSNFRALDTLVKQDIRYARKYFNQYKSRMEPVVKFLYGEYLKANNMPQGIDTYEAVTAWLIAYRKKYGAL</sequence>
<evidence type="ECO:0000313" key="2">
    <source>
        <dbReference type="EMBL" id="SIT29232.1"/>
    </source>
</evidence>
<dbReference type="Proteomes" id="UP000186917">
    <property type="component" value="Unassembled WGS sequence"/>
</dbReference>
<organism evidence="2 3">
    <name type="scientific">Filimonas lacunae</name>
    <dbReference type="NCBI Taxonomy" id="477680"/>
    <lineage>
        <taxon>Bacteria</taxon>
        <taxon>Pseudomonadati</taxon>
        <taxon>Bacteroidota</taxon>
        <taxon>Chitinophagia</taxon>
        <taxon>Chitinophagales</taxon>
        <taxon>Chitinophagaceae</taxon>
        <taxon>Filimonas</taxon>
    </lineage>
</organism>
<dbReference type="AlphaFoldDB" id="A0A1N7R278"/>
<evidence type="ECO:0000256" key="1">
    <source>
        <dbReference type="SAM" id="Phobius"/>
    </source>
</evidence>
<keyword evidence="1" id="KW-1133">Transmembrane helix</keyword>
<dbReference type="InterPro" id="IPR024294">
    <property type="entry name" value="DUF3810"/>
</dbReference>
<evidence type="ECO:0000313" key="3">
    <source>
        <dbReference type="Proteomes" id="UP000186917"/>
    </source>
</evidence>
<dbReference type="EMBL" id="FTOR01000008">
    <property type="protein sequence ID" value="SIT29232.1"/>
    <property type="molecule type" value="Genomic_DNA"/>
</dbReference>
<accession>A0A1N7R278</accession>
<feature type="transmembrane region" description="Helical" evidence="1">
    <location>
        <begin position="53"/>
        <end position="73"/>
    </location>
</feature>
<gene>
    <name evidence="2" type="ORF">SAMN05421788_108254</name>
</gene>
<evidence type="ECO:0008006" key="4">
    <source>
        <dbReference type="Google" id="ProtNLM"/>
    </source>
</evidence>
<dbReference type="RefSeq" id="WP_076381266.1">
    <property type="nucleotide sequence ID" value="NZ_AP017422.1"/>
</dbReference>
<keyword evidence="1" id="KW-0472">Membrane</keyword>
<proteinExistence type="predicted"/>
<dbReference type="STRING" id="477680.SAMN05421788_108254"/>
<dbReference type="Pfam" id="PF12725">
    <property type="entry name" value="DUF3810"/>
    <property type="match status" value="1"/>
</dbReference>
<protein>
    <recommendedName>
        <fullName evidence="4">DUF3810 domain-containing protein</fullName>
    </recommendedName>
</protein>
<reference evidence="3" key="1">
    <citation type="submission" date="2017-01" db="EMBL/GenBank/DDBJ databases">
        <authorList>
            <person name="Varghese N."/>
            <person name="Submissions S."/>
        </authorList>
    </citation>
    <scope>NUCLEOTIDE SEQUENCE [LARGE SCALE GENOMIC DNA]</scope>
    <source>
        <strain evidence="3">DSM 21054</strain>
    </source>
</reference>
<dbReference type="OrthoDB" id="1048788at2"/>
<keyword evidence="3" id="KW-1185">Reference proteome</keyword>
<name>A0A1N7R278_9BACT</name>
<feature type="transmembrane region" description="Helical" evidence="1">
    <location>
        <begin position="93"/>
        <end position="117"/>
    </location>
</feature>